<keyword evidence="2" id="KW-1185">Reference proteome</keyword>
<dbReference type="HOGENOM" id="CLU_2133480_0_0_1"/>
<evidence type="ECO:0000313" key="1">
    <source>
        <dbReference type="EMBL" id="EJW02754.1"/>
    </source>
</evidence>
<protein>
    <submittedName>
        <fullName evidence="1">Uncharacterized protein</fullName>
    </submittedName>
</protein>
<dbReference type="AlphaFoldDB" id="J9D5E4"/>
<organism evidence="1 2">
    <name type="scientific">Edhazardia aedis (strain USNM 41457)</name>
    <name type="common">Microsporidian parasite</name>
    <dbReference type="NCBI Taxonomy" id="1003232"/>
    <lineage>
        <taxon>Eukaryota</taxon>
        <taxon>Fungi</taxon>
        <taxon>Fungi incertae sedis</taxon>
        <taxon>Microsporidia</taxon>
        <taxon>Edhazardia</taxon>
    </lineage>
</organism>
<dbReference type="EMBL" id="AFBI03000057">
    <property type="protein sequence ID" value="EJW02754.1"/>
    <property type="molecule type" value="Genomic_DNA"/>
</dbReference>
<name>J9D5E4_EDHAE</name>
<evidence type="ECO:0000313" key="2">
    <source>
        <dbReference type="Proteomes" id="UP000003163"/>
    </source>
</evidence>
<accession>J9D5E4</accession>
<dbReference type="VEuPathDB" id="MicrosporidiaDB:EDEG_02847"/>
<proteinExistence type="predicted"/>
<sequence length="113" mass="13842">MHIINFIKIAKQEKRPSYRKGFQKKYSSLEDHEKTGRTNFEKQQKNKYAGNIRRERCYLDNFTAYYTNTRTLIICSHYIYHIVIQKLQFGNNTILYKYKVLDIMFLCENYYPF</sequence>
<reference evidence="2" key="2">
    <citation type="submission" date="2015-07" db="EMBL/GenBank/DDBJ databases">
        <title>Contrasting host-pathogen interactions and genome evolution in two generalist and specialist microsporidian pathogens of mosquitoes.</title>
        <authorList>
            <consortium name="The Broad Institute Genomics Platform"/>
            <consortium name="The Broad Institute Genome Sequencing Center for Infectious Disease"/>
            <person name="Cuomo C.A."/>
            <person name="Sanscrainte N.D."/>
            <person name="Goldberg J.M."/>
            <person name="Heiman D."/>
            <person name="Young S."/>
            <person name="Zeng Q."/>
            <person name="Becnel J.J."/>
            <person name="Birren B.W."/>
        </authorList>
    </citation>
    <scope>NUCLEOTIDE SEQUENCE [LARGE SCALE GENOMIC DNA]</scope>
    <source>
        <strain evidence="2">USNM 41457</strain>
    </source>
</reference>
<dbReference type="Proteomes" id="UP000003163">
    <property type="component" value="Unassembled WGS sequence"/>
</dbReference>
<dbReference type="InParanoid" id="J9D5E4"/>
<reference evidence="1 2" key="1">
    <citation type="submission" date="2011-08" db="EMBL/GenBank/DDBJ databases">
        <authorList>
            <person name="Liu Z.J."/>
            <person name="Shi F.L."/>
            <person name="Lu J.Q."/>
            <person name="Li M."/>
            <person name="Wang Z.L."/>
        </authorList>
    </citation>
    <scope>NUCLEOTIDE SEQUENCE [LARGE SCALE GENOMIC DNA]</scope>
    <source>
        <strain evidence="1 2">USNM 41457</strain>
    </source>
</reference>
<gene>
    <name evidence="1" type="ORF">EDEG_02847</name>
</gene>
<comment type="caution">
    <text evidence="1">The sequence shown here is derived from an EMBL/GenBank/DDBJ whole genome shotgun (WGS) entry which is preliminary data.</text>
</comment>